<keyword evidence="1" id="KW-0732">Signal</keyword>
<feature type="signal peptide" evidence="1">
    <location>
        <begin position="1"/>
        <end position="23"/>
    </location>
</feature>
<sequence>MIKDHSAGFLLFSFFWPALLCHCFPWCPVPIKGPLTRFDNFELRSSMRRRGVHDHFCQNLQRYAPRKWVKF</sequence>
<protein>
    <submittedName>
        <fullName evidence="2">Putative secreted protein synganglion overexpressed</fullName>
    </submittedName>
</protein>
<dbReference type="EMBL" id="GHWJ01010797">
    <property type="protein sequence ID" value="NOV43534.1"/>
    <property type="molecule type" value="Transcribed_RNA"/>
</dbReference>
<evidence type="ECO:0000256" key="1">
    <source>
        <dbReference type="SAM" id="SignalP"/>
    </source>
</evidence>
<reference evidence="2" key="1">
    <citation type="submission" date="2019-09" db="EMBL/GenBank/DDBJ databases">
        <title>Organ-specific transcriptomic study of the physiology of the cattle tick, Rhipicephalus microplus.</title>
        <authorList>
            <person name="Tirloni L."/>
            <person name="Braz G."/>
            <person name="Gandara A.C.P."/>
            <person name="Sabadin G.A."/>
            <person name="da Silva R.M."/>
            <person name="Guizzo M.G."/>
            <person name="Machado J.A."/>
            <person name="Costa E.P."/>
            <person name="Gomes H.F."/>
            <person name="Moraes J."/>
            <person name="Mota M.B.S."/>
            <person name="Mesquita R.D."/>
            <person name="Alvarenga P.H."/>
            <person name="Alves F."/>
            <person name="Seixas A."/>
            <person name="da Fonseca R.N."/>
            <person name="Fogaca A."/>
            <person name="Logullo C."/>
            <person name="Tanaka A."/>
            <person name="Daffre S."/>
            <person name="Termignoni C."/>
            <person name="Vaz I.S.Jr."/>
            <person name="Oliveira P.L."/>
            <person name="Ribeiro J.M."/>
        </authorList>
    </citation>
    <scope>NUCLEOTIDE SEQUENCE</scope>
    <source>
        <strain evidence="2">Porto Alegre</strain>
    </source>
</reference>
<feature type="chain" id="PRO_5026884543" evidence="1">
    <location>
        <begin position="24"/>
        <end position="71"/>
    </location>
</feature>
<dbReference type="AlphaFoldDB" id="A0A6M2DCG3"/>
<name>A0A6M2DCG3_RHIMP</name>
<proteinExistence type="predicted"/>
<organism evidence="2">
    <name type="scientific">Rhipicephalus microplus</name>
    <name type="common">Cattle tick</name>
    <name type="synonym">Boophilus microplus</name>
    <dbReference type="NCBI Taxonomy" id="6941"/>
    <lineage>
        <taxon>Eukaryota</taxon>
        <taxon>Metazoa</taxon>
        <taxon>Ecdysozoa</taxon>
        <taxon>Arthropoda</taxon>
        <taxon>Chelicerata</taxon>
        <taxon>Arachnida</taxon>
        <taxon>Acari</taxon>
        <taxon>Parasitiformes</taxon>
        <taxon>Ixodida</taxon>
        <taxon>Ixodoidea</taxon>
        <taxon>Ixodidae</taxon>
        <taxon>Rhipicephalinae</taxon>
        <taxon>Rhipicephalus</taxon>
        <taxon>Boophilus</taxon>
    </lineage>
</organism>
<accession>A0A6M2DCG3</accession>
<evidence type="ECO:0000313" key="2">
    <source>
        <dbReference type="EMBL" id="NOV43534.1"/>
    </source>
</evidence>